<keyword evidence="3" id="KW-0597">Phosphoprotein</keyword>
<evidence type="ECO:0000256" key="7">
    <source>
        <dbReference type="ARBA" id="ARBA00022840"/>
    </source>
</evidence>
<feature type="binding site" evidence="8">
    <location>
        <position position="146"/>
    </location>
    <ligand>
        <name>ATP</name>
        <dbReference type="ChEBI" id="CHEBI:30616"/>
    </ligand>
</feature>
<dbReference type="Proteomes" id="UP001470230">
    <property type="component" value="Unassembled WGS sequence"/>
</dbReference>
<comment type="caution">
    <text evidence="13">The sequence shown here is derived from an EMBL/GenBank/DDBJ whole genome shotgun (WGS) entry which is preliminary data.</text>
</comment>
<dbReference type="Pfam" id="PF00169">
    <property type="entry name" value="PH"/>
    <property type="match status" value="1"/>
</dbReference>
<feature type="domain" description="AGC-kinase C-terminal" evidence="12">
    <location>
        <begin position="371"/>
        <end position="437"/>
    </location>
</feature>
<evidence type="ECO:0000256" key="1">
    <source>
        <dbReference type="ARBA" id="ARBA00006935"/>
    </source>
</evidence>
<feature type="domain" description="Protein kinase" evidence="11">
    <location>
        <begin position="117"/>
        <end position="370"/>
    </location>
</feature>
<dbReference type="Gene3D" id="2.30.29.30">
    <property type="entry name" value="Pleckstrin-homology domain (PH domain)/Phosphotyrosine-binding domain (PTB)"/>
    <property type="match status" value="1"/>
</dbReference>
<keyword evidence="4" id="KW-0808">Transferase</keyword>
<dbReference type="InterPro" id="IPR045270">
    <property type="entry name" value="STKc_AGC"/>
</dbReference>
<evidence type="ECO:0000256" key="2">
    <source>
        <dbReference type="ARBA" id="ARBA00022527"/>
    </source>
</evidence>
<sequence>MSSKNQESTPAPCAFSGWLKKKGSHQGLWHRRFVVLNGNTLTFSKDAEGKVIDQVVTLPNNPKVDMLEGSNQPRFTITLSPDEILTLNAEKQVDANRWIAAIRSVTAPQASMSMDMFNIISVLGRGYYGKVMLCQKKDTSELFAIKSIQKSRLAESGKSETVLAERNIMMKAHHPFIVNLAFAFQTPSKFYLGLEYAPGGELFYHMDRLGTIQIDDARLYTAEIGLALSYLHSIGIVYRDLKPENILLDANGHIKLTDFGLSKDILATDSGTASTFCGTSEYLAPEVVMQMPYSYPIDMWALGVLVYEMILGTTPFFDENKAKMFTNIVSAEPFFPAQLDRRISDFISRLLDKDPNTRPKFDEIKDHPFFEGFNWDKVYNREYRPNFIPPTKDPLNPTNFDPEFTSEAAADSYVPPAVGDVGNVPGFSYFDSNINSV</sequence>
<keyword evidence="5 8" id="KW-0547">Nucleotide-binding</keyword>
<dbReference type="InterPro" id="IPR011009">
    <property type="entry name" value="Kinase-like_dom_sf"/>
</dbReference>
<dbReference type="PROSITE" id="PS00108">
    <property type="entry name" value="PROTEIN_KINASE_ST"/>
    <property type="match status" value="1"/>
</dbReference>
<dbReference type="PANTHER" id="PTHR24351">
    <property type="entry name" value="RIBOSOMAL PROTEIN S6 KINASE"/>
    <property type="match status" value="1"/>
</dbReference>
<dbReference type="SMART" id="SM00233">
    <property type="entry name" value="PH"/>
    <property type="match status" value="1"/>
</dbReference>
<dbReference type="PROSITE" id="PS50003">
    <property type="entry name" value="PH_DOMAIN"/>
    <property type="match status" value="1"/>
</dbReference>
<reference evidence="13 14" key="1">
    <citation type="submission" date="2024-04" db="EMBL/GenBank/DDBJ databases">
        <title>Tritrichomonas musculus Genome.</title>
        <authorList>
            <person name="Alves-Ferreira E."/>
            <person name="Grigg M."/>
            <person name="Lorenzi H."/>
            <person name="Galac M."/>
        </authorList>
    </citation>
    <scope>NUCLEOTIDE SEQUENCE [LARGE SCALE GENOMIC DNA]</scope>
    <source>
        <strain evidence="13 14">EAF2021</strain>
    </source>
</reference>
<dbReference type="SUPFAM" id="SSF56112">
    <property type="entry name" value="Protein kinase-like (PK-like)"/>
    <property type="match status" value="1"/>
</dbReference>
<keyword evidence="7 8" id="KW-0067">ATP-binding</keyword>
<dbReference type="Pfam" id="PF00069">
    <property type="entry name" value="Pkinase"/>
    <property type="match status" value="1"/>
</dbReference>
<dbReference type="Gene3D" id="1.10.510.10">
    <property type="entry name" value="Transferase(Phosphotransferase) domain 1"/>
    <property type="match status" value="1"/>
</dbReference>
<protein>
    <recommendedName>
        <fullName evidence="15">Non-specific serine/threonine protein kinase</fullName>
    </recommendedName>
</protein>
<dbReference type="SMART" id="SM00133">
    <property type="entry name" value="S_TK_X"/>
    <property type="match status" value="1"/>
</dbReference>
<evidence type="ECO:0000256" key="8">
    <source>
        <dbReference type="PROSITE-ProRule" id="PRU10141"/>
    </source>
</evidence>
<dbReference type="InterPro" id="IPR011993">
    <property type="entry name" value="PH-like_dom_sf"/>
</dbReference>
<evidence type="ECO:0000256" key="6">
    <source>
        <dbReference type="ARBA" id="ARBA00022777"/>
    </source>
</evidence>
<dbReference type="PROSITE" id="PS00107">
    <property type="entry name" value="PROTEIN_KINASE_ATP"/>
    <property type="match status" value="1"/>
</dbReference>
<dbReference type="InterPro" id="IPR001849">
    <property type="entry name" value="PH_domain"/>
</dbReference>
<evidence type="ECO:0000259" key="10">
    <source>
        <dbReference type="PROSITE" id="PS50003"/>
    </source>
</evidence>
<organism evidence="13 14">
    <name type="scientific">Tritrichomonas musculus</name>
    <dbReference type="NCBI Taxonomy" id="1915356"/>
    <lineage>
        <taxon>Eukaryota</taxon>
        <taxon>Metamonada</taxon>
        <taxon>Parabasalia</taxon>
        <taxon>Tritrichomonadida</taxon>
        <taxon>Tritrichomonadidae</taxon>
        <taxon>Tritrichomonas</taxon>
    </lineage>
</organism>
<evidence type="ECO:0008006" key="15">
    <source>
        <dbReference type="Google" id="ProtNLM"/>
    </source>
</evidence>
<dbReference type="InterPro" id="IPR017441">
    <property type="entry name" value="Protein_kinase_ATP_BS"/>
</dbReference>
<dbReference type="InterPro" id="IPR008271">
    <property type="entry name" value="Ser/Thr_kinase_AS"/>
</dbReference>
<dbReference type="CDD" id="cd05123">
    <property type="entry name" value="STKc_AGC"/>
    <property type="match status" value="1"/>
</dbReference>
<comment type="similarity">
    <text evidence="1">Belongs to the protein kinase superfamily. AGC Ser/Thr protein kinase family. RAC subfamily.</text>
</comment>
<keyword evidence="6" id="KW-0418">Kinase</keyword>
<evidence type="ECO:0000313" key="13">
    <source>
        <dbReference type="EMBL" id="KAK8846329.1"/>
    </source>
</evidence>
<dbReference type="PROSITE" id="PS51285">
    <property type="entry name" value="AGC_KINASE_CTER"/>
    <property type="match status" value="1"/>
</dbReference>
<evidence type="ECO:0000256" key="9">
    <source>
        <dbReference type="RuleBase" id="RU000304"/>
    </source>
</evidence>
<keyword evidence="14" id="KW-1185">Reference proteome</keyword>
<dbReference type="PROSITE" id="PS50011">
    <property type="entry name" value="PROTEIN_KINASE_DOM"/>
    <property type="match status" value="1"/>
</dbReference>
<gene>
    <name evidence="13" type="ORF">M9Y10_020338</name>
</gene>
<dbReference type="SMART" id="SM00220">
    <property type="entry name" value="S_TKc"/>
    <property type="match status" value="1"/>
</dbReference>
<dbReference type="CDD" id="cd00821">
    <property type="entry name" value="PH"/>
    <property type="match status" value="1"/>
</dbReference>
<keyword evidence="2 9" id="KW-0723">Serine/threonine-protein kinase</keyword>
<dbReference type="EMBL" id="JAPFFF010000029">
    <property type="protein sequence ID" value="KAK8846329.1"/>
    <property type="molecule type" value="Genomic_DNA"/>
</dbReference>
<dbReference type="InterPro" id="IPR000961">
    <property type="entry name" value="AGC-kinase_C"/>
</dbReference>
<evidence type="ECO:0000259" key="11">
    <source>
        <dbReference type="PROSITE" id="PS50011"/>
    </source>
</evidence>
<proteinExistence type="inferred from homology"/>
<evidence type="ECO:0000256" key="5">
    <source>
        <dbReference type="ARBA" id="ARBA00022741"/>
    </source>
</evidence>
<evidence type="ECO:0000313" key="14">
    <source>
        <dbReference type="Proteomes" id="UP001470230"/>
    </source>
</evidence>
<accession>A0ABR2HHY3</accession>
<dbReference type="Gene3D" id="3.30.200.20">
    <property type="entry name" value="Phosphorylase Kinase, domain 1"/>
    <property type="match status" value="1"/>
</dbReference>
<dbReference type="InterPro" id="IPR000719">
    <property type="entry name" value="Prot_kinase_dom"/>
</dbReference>
<evidence type="ECO:0000256" key="4">
    <source>
        <dbReference type="ARBA" id="ARBA00022679"/>
    </source>
</evidence>
<evidence type="ECO:0000256" key="3">
    <source>
        <dbReference type="ARBA" id="ARBA00022553"/>
    </source>
</evidence>
<dbReference type="SUPFAM" id="SSF50729">
    <property type="entry name" value="PH domain-like"/>
    <property type="match status" value="1"/>
</dbReference>
<name>A0ABR2HHY3_9EUKA</name>
<evidence type="ECO:0000259" key="12">
    <source>
        <dbReference type="PROSITE" id="PS51285"/>
    </source>
</evidence>
<feature type="domain" description="PH" evidence="10">
    <location>
        <begin position="12"/>
        <end position="107"/>
    </location>
</feature>